<comment type="caution">
    <text evidence="1">The sequence shown here is derived from an EMBL/GenBank/DDBJ whole genome shotgun (WGS) entry which is preliminary data.</text>
</comment>
<dbReference type="InterPro" id="IPR046732">
    <property type="entry name" value="DUF6624"/>
</dbReference>
<dbReference type="RefSeq" id="WP_120630349.1">
    <property type="nucleotide sequence ID" value="NZ_RAWG01000507.1"/>
</dbReference>
<dbReference type="OrthoDB" id="7446297at2"/>
<dbReference type="EMBL" id="RAWG01000507">
    <property type="protein sequence ID" value="RKH29275.1"/>
    <property type="molecule type" value="Genomic_DNA"/>
</dbReference>
<keyword evidence="2" id="KW-1185">Reference proteome</keyword>
<evidence type="ECO:0000313" key="2">
    <source>
        <dbReference type="Proteomes" id="UP000273405"/>
    </source>
</evidence>
<dbReference type="InterPro" id="IPR011990">
    <property type="entry name" value="TPR-like_helical_dom_sf"/>
</dbReference>
<dbReference type="SUPFAM" id="SSF48452">
    <property type="entry name" value="TPR-like"/>
    <property type="match status" value="1"/>
</dbReference>
<gene>
    <name evidence="1" type="ORF">D7X12_39740</name>
</gene>
<evidence type="ECO:0008006" key="3">
    <source>
        <dbReference type="Google" id="ProtNLM"/>
    </source>
</evidence>
<dbReference type="Pfam" id="PF20329">
    <property type="entry name" value="DUF6624"/>
    <property type="match status" value="1"/>
</dbReference>
<dbReference type="Proteomes" id="UP000273405">
    <property type="component" value="Unassembled WGS sequence"/>
</dbReference>
<dbReference type="NCBIfam" id="NF047558">
    <property type="entry name" value="TPR_END_plus"/>
    <property type="match status" value="1"/>
</dbReference>
<dbReference type="AlphaFoldDB" id="A0A3A8MKL5"/>
<accession>A0A3A8MKL5</accession>
<protein>
    <recommendedName>
        <fullName evidence="3">Sel1 repeat family protein</fullName>
    </recommendedName>
</protein>
<proteinExistence type="predicted"/>
<evidence type="ECO:0000313" key="1">
    <source>
        <dbReference type="EMBL" id="RKH29275.1"/>
    </source>
</evidence>
<sequence length="298" mass="32453">PAAPAPQLSASERSALVTQAEQRIAANAPAEALPFFRQLWDAGERNPGMLYNAACAASLAGQKPEALEWLERAADAGLDNAEHLTQDTDLAPLRDEPAFAQVLAKVQATDAKKNVATDPTLRDEVLKRMEVDQAVRKALFTDGPKPSPEKIEKLNQVDRDNTAWLKGVIAKHGWPGRTLVGERASKGVWLMVQHADLDRPFQKECLALMEKALAAGEAPKKDFAYLTDRVLVGEGKPQRYGTQFTEKDGVMVPQPIEEAAQVDARRASVGLGTLEEYAAQMQRTFSRPASATPLPVKP</sequence>
<reference evidence="2" key="1">
    <citation type="submission" date="2018-09" db="EMBL/GenBank/DDBJ databases">
        <authorList>
            <person name="Livingstone P.G."/>
            <person name="Whitworth D.E."/>
        </authorList>
    </citation>
    <scope>NUCLEOTIDE SEQUENCE [LARGE SCALE GENOMIC DNA]</scope>
    <source>
        <strain evidence="2">CA040B</strain>
    </source>
</reference>
<name>A0A3A8MKL5_9BACT</name>
<organism evidence="1 2">
    <name type="scientific">Corallococcus sicarius</name>
    <dbReference type="NCBI Taxonomy" id="2316726"/>
    <lineage>
        <taxon>Bacteria</taxon>
        <taxon>Pseudomonadati</taxon>
        <taxon>Myxococcota</taxon>
        <taxon>Myxococcia</taxon>
        <taxon>Myxococcales</taxon>
        <taxon>Cystobacterineae</taxon>
        <taxon>Myxococcaceae</taxon>
        <taxon>Corallococcus</taxon>
    </lineage>
</organism>
<feature type="non-terminal residue" evidence="1">
    <location>
        <position position="1"/>
    </location>
</feature>